<dbReference type="RefSeq" id="WP_070155955.1">
    <property type="nucleotide sequence ID" value="NZ_MKQS01000064.1"/>
</dbReference>
<dbReference type="EMBL" id="MKQS01000064">
    <property type="protein sequence ID" value="OFE42281.1"/>
    <property type="molecule type" value="Genomic_DNA"/>
</dbReference>
<dbReference type="Proteomes" id="UP000186931">
    <property type="component" value="Unassembled WGS sequence"/>
</dbReference>
<accession>A0A1E8DXZ9</accession>
<organism evidence="1 2">
    <name type="scientific">Acinetobacter towneri</name>
    <dbReference type="NCBI Taxonomy" id="202956"/>
    <lineage>
        <taxon>Bacteria</taxon>
        <taxon>Pseudomonadati</taxon>
        <taxon>Pseudomonadota</taxon>
        <taxon>Gammaproteobacteria</taxon>
        <taxon>Moraxellales</taxon>
        <taxon>Moraxellaceae</taxon>
        <taxon>Acinetobacter</taxon>
    </lineage>
</organism>
<name>A0A1E8DXZ9_9GAMM</name>
<evidence type="ECO:0000313" key="1">
    <source>
        <dbReference type="EMBL" id="OFE42281.1"/>
    </source>
</evidence>
<dbReference type="STRING" id="202956.BJN41_08455"/>
<reference evidence="1 2" key="1">
    <citation type="submission" date="2016-10" db="EMBL/GenBank/DDBJ databases">
        <title>Genome of airborne Acinetobacter sp. 5-2Ac02 in the hospital environment: Species near to Acinetobacter towneri.</title>
        <authorList>
            <person name="Barbosa B."/>
            <person name="Fernandez-Garcia L."/>
            <person name="Gato E."/>
            <person name="Leao R."/>
            <person name="Albano R."/>
            <person name="Fernandez B."/>
            <person name="Fernandez-Cuenca F."/>
            <person name="Marques E."/>
            <person name="Tomas M."/>
        </authorList>
    </citation>
    <scope>NUCLEOTIDE SEQUENCE [LARGE SCALE GENOMIC DNA]</scope>
    <source>
        <strain evidence="1 2">5-2Ac02</strain>
    </source>
</reference>
<gene>
    <name evidence="1" type="ORF">BJN41_08455</name>
</gene>
<comment type="caution">
    <text evidence="1">The sequence shown here is derived from an EMBL/GenBank/DDBJ whole genome shotgun (WGS) entry which is preliminary data.</text>
</comment>
<sequence length="303" mass="35833">MGRRARGILEYAKTITWYDYLFNEAKKLKEIKIINEYQFYKFMYSNSIYSPEAKLFRKYKFGLSTPQKAWKKSTEELIPSAIDIIEHPIWNIENLEFNSDKVISEMHNLTLGIREHVISEGVYTPQPVSYSILKKISAFHDLDAIYAIYLLYQWGLIINNYQLCNCCAVTLEKNLEKFLLNISYLHRSHIFLFDIIFNKIKKVNYKDLTIAEVTNINWRKLRGTDWKSNIRMNSYVSEYNLSKNAVISKKLKKKEIYISYSDSLILKVKIATDPNDLIALNFNDLFPSHIIFYIQKNKTENHN</sequence>
<evidence type="ECO:0000313" key="2">
    <source>
        <dbReference type="Proteomes" id="UP000186931"/>
    </source>
</evidence>
<dbReference type="AlphaFoldDB" id="A0A1E8DXZ9"/>
<protein>
    <submittedName>
        <fullName evidence="1">Uncharacterized protein</fullName>
    </submittedName>
</protein>
<proteinExistence type="predicted"/>